<accession>A0ABU2F8U7</accession>
<evidence type="ECO:0000259" key="1">
    <source>
        <dbReference type="PROSITE" id="PS50234"/>
    </source>
</evidence>
<comment type="caution">
    <text evidence="2">The sequence shown here is derived from an EMBL/GenBank/DDBJ whole genome shotgun (WGS) entry which is preliminary data.</text>
</comment>
<dbReference type="Proteomes" id="UP001259659">
    <property type="component" value="Unassembled WGS sequence"/>
</dbReference>
<dbReference type="PANTHER" id="PTHR10579">
    <property type="entry name" value="CALCIUM-ACTIVATED CHLORIDE CHANNEL REGULATOR"/>
    <property type="match status" value="1"/>
</dbReference>
<sequence>MDGIFADARPGARLDLSVEFITKRPLGCDGETVFRLLVTDQAGNQFSILATPDSDSLWHLETGETYEITGLLGADPVDTDPAVARECPHCGDHLRAGQAIDAAGSAVVEAAEKLGLDKRFGILDEKSSLKPVNEDSTTVDDWLPMRDDQPVETPDYVCRSCDRHVAERDLARDEEPVLENMQADASMEPANSMASPETVGLAAGGAKDITSFRENVSNGYTPESEAISDEGLFYDYYFETGGRTATDSLFAPRYAAAVSDHPFTGETEQYLSVGLDSTLSVEEFERPRLDLVAVLDVSGSMSSAFDQYYYDEQGRQREAESGNETKLEAATQSLCALTEQLHVEDRLGVVLYNHRAHVAKPLRDVGATDMPAIRQHIRDIAAGGSTNMEDGFEAAVDMLADGTTGHGIERRVIFMTDMMPNTGETGAAELTERFADAAVDGIHTTFIGMGLDANAELADTVSGIRGANHYFIHSADEFEQRLGEEFDYMVTPLVYDLDLELDATGYEVEAVHGSPSADGASDQLMHVGTLFPSAKQDGKARGGVVLVRLTKTASDATLELQASWMERDGAEQTERVSVSMPDGESFGHDGVRKAVALARYARELRSWAGDVHDRADNATGVDDWLLPDKRGEHERESVPLVVPDEYRERFDGLRGYLTAEMDAVGDDSLQQELDLLDMLCRPEAAREAEVSE</sequence>
<dbReference type="PROSITE" id="PS50234">
    <property type="entry name" value="VWFA"/>
    <property type="match status" value="1"/>
</dbReference>
<protein>
    <submittedName>
        <fullName evidence="2">VWA domain-containing protein</fullName>
    </submittedName>
</protein>
<keyword evidence="3" id="KW-1185">Reference proteome</keyword>
<organism evidence="2 3">
    <name type="scientific">Haloarcula saliterrae</name>
    <dbReference type="NCBI Taxonomy" id="2950534"/>
    <lineage>
        <taxon>Archaea</taxon>
        <taxon>Methanobacteriati</taxon>
        <taxon>Methanobacteriota</taxon>
        <taxon>Stenosarchaea group</taxon>
        <taxon>Halobacteria</taxon>
        <taxon>Halobacteriales</taxon>
        <taxon>Haloarculaceae</taxon>
        <taxon>Haloarcula</taxon>
    </lineage>
</organism>
<dbReference type="Pfam" id="PF13519">
    <property type="entry name" value="VWA_2"/>
    <property type="match status" value="1"/>
</dbReference>
<dbReference type="Gene3D" id="3.40.50.410">
    <property type="entry name" value="von Willebrand factor, type A domain"/>
    <property type="match status" value="1"/>
</dbReference>
<gene>
    <name evidence="2" type="ORF">NDI56_04680</name>
</gene>
<dbReference type="InterPro" id="IPR036465">
    <property type="entry name" value="vWFA_dom_sf"/>
</dbReference>
<reference evidence="2 3" key="1">
    <citation type="submission" date="2022-06" db="EMBL/GenBank/DDBJ databases">
        <title>Haloarcula sp. a new haloarchaeum isolate from saline soil.</title>
        <authorList>
            <person name="Strakova D."/>
            <person name="Galisteo C."/>
            <person name="Sanchez-Porro C."/>
            <person name="Ventosa A."/>
        </authorList>
    </citation>
    <scope>NUCLEOTIDE SEQUENCE [LARGE SCALE GENOMIC DNA]</scope>
    <source>
        <strain evidence="2 3">S1CR25-12</strain>
    </source>
</reference>
<dbReference type="EMBL" id="JAMQON010000001">
    <property type="protein sequence ID" value="MDS0258705.1"/>
    <property type="molecule type" value="Genomic_DNA"/>
</dbReference>
<proteinExistence type="predicted"/>
<dbReference type="PANTHER" id="PTHR10579:SF43">
    <property type="entry name" value="ZINC FINGER (C3HC4-TYPE RING FINGER) FAMILY PROTEIN"/>
    <property type="match status" value="1"/>
</dbReference>
<dbReference type="SUPFAM" id="SSF53300">
    <property type="entry name" value="vWA-like"/>
    <property type="match status" value="1"/>
</dbReference>
<evidence type="ECO:0000313" key="2">
    <source>
        <dbReference type="EMBL" id="MDS0258705.1"/>
    </source>
</evidence>
<dbReference type="RefSeq" id="WP_310918267.1">
    <property type="nucleotide sequence ID" value="NZ_JAMQON010000001.1"/>
</dbReference>
<evidence type="ECO:0000313" key="3">
    <source>
        <dbReference type="Proteomes" id="UP001259659"/>
    </source>
</evidence>
<dbReference type="SMART" id="SM00327">
    <property type="entry name" value="VWA"/>
    <property type="match status" value="1"/>
</dbReference>
<dbReference type="InterPro" id="IPR002035">
    <property type="entry name" value="VWF_A"/>
</dbReference>
<feature type="domain" description="VWFA" evidence="1">
    <location>
        <begin position="290"/>
        <end position="489"/>
    </location>
</feature>
<dbReference type="InterPro" id="IPR051266">
    <property type="entry name" value="CLCR"/>
</dbReference>
<name>A0ABU2F8U7_9EURY</name>